<dbReference type="InterPro" id="IPR036909">
    <property type="entry name" value="Cyt_c-like_dom_sf"/>
</dbReference>
<keyword evidence="1" id="KW-0813">Transport</keyword>
<organism evidence="8">
    <name type="scientific">Candidatus Kentrum sp. FW</name>
    <dbReference type="NCBI Taxonomy" id="2126338"/>
    <lineage>
        <taxon>Bacteria</taxon>
        <taxon>Pseudomonadati</taxon>
        <taxon>Pseudomonadota</taxon>
        <taxon>Gammaproteobacteria</taxon>
        <taxon>Candidatus Kentrum</taxon>
    </lineage>
</organism>
<dbReference type="Pfam" id="PF00034">
    <property type="entry name" value="Cytochrom_C"/>
    <property type="match status" value="1"/>
</dbReference>
<dbReference type="InterPro" id="IPR009056">
    <property type="entry name" value="Cyt_c-like_dom"/>
</dbReference>
<dbReference type="GO" id="GO:0020037">
    <property type="term" value="F:heme binding"/>
    <property type="evidence" value="ECO:0007669"/>
    <property type="project" value="InterPro"/>
</dbReference>
<evidence type="ECO:0000256" key="1">
    <source>
        <dbReference type="ARBA" id="ARBA00022448"/>
    </source>
</evidence>
<evidence type="ECO:0000256" key="6">
    <source>
        <dbReference type="PROSITE-ProRule" id="PRU00433"/>
    </source>
</evidence>
<dbReference type="InterPro" id="IPR002327">
    <property type="entry name" value="Cyt_c_1A/1B"/>
</dbReference>
<dbReference type="AlphaFoldDB" id="A0A450T5W1"/>
<evidence type="ECO:0000256" key="2">
    <source>
        <dbReference type="ARBA" id="ARBA00022617"/>
    </source>
</evidence>
<keyword evidence="4" id="KW-0249">Electron transport</keyword>
<reference evidence="8" key="1">
    <citation type="submission" date="2019-02" db="EMBL/GenBank/DDBJ databases">
        <authorList>
            <person name="Gruber-Vodicka R. H."/>
            <person name="Seah K. B. B."/>
        </authorList>
    </citation>
    <scope>NUCLEOTIDE SEQUENCE</scope>
    <source>
        <strain evidence="8">BECK_BZ106</strain>
    </source>
</reference>
<sequence>MSLRHWIFITACVVVSFSATRYPTAQDTPEPIEKFLAIADPVAGEKVFLQCRGCHTVDENGGHSIGPNLWNVVGRKIGTAPGYDYSSAMAAREEAWSFGNLAVYLQDPQRFVPGTRMGFPGIREVRDRVNVIAYLRGLSASPLPLPESAMSGPMPGSFPPSGNEEHNWEGLPSGRGRDKVFYACRVCHSLKIVQQQCLSRSSWDETLTWMVEEQGMVEPAPQDRKRILDYLAIHFGVEC</sequence>
<proteinExistence type="predicted"/>
<dbReference type="PRINTS" id="PR00604">
    <property type="entry name" value="CYTCHRMECIAB"/>
</dbReference>
<protein>
    <submittedName>
        <fullName evidence="8">Sulfite dehydrogenase (Cytochrome) subunit SorB</fullName>
    </submittedName>
</protein>
<evidence type="ECO:0000313" key="8">
    <source>
        <dbReference type="EMBL" id="VFJ61847.1"/>
    </source>
</evidence>
<dbReference type="PROSITE" id="PS51007">
    <property type="entry name" value="CYTC"/>
    <property type="match status" value="1"/>
</dbReference>
<dbReference type="EMBL" id="CAADFD010000068">
    <property type="protein sequence ID" value="VFJ61847.1"/>
    <property type="molecule type" value="Genomic_DNA"/>
</dbReference>
<gene>
    <name evidence="8" type="ORF">BECKFW1821B_GA0114236_10686</name>
</gene>
<dbReference type="PANTHER" id="PTHR11961">
    <property type="entry name" value="CYTOCHROME C"/>
    <property type="match status" value="1"/>
</dbReference>
<keyword evidence="5 6" id="KW-0408">Iron</keyword>
<accession>A0A450T5W1</accession>
<evidence type="ECO:0000259" key="7">
    <source>
        <dbReference type="PROSITE" id="PS51007"/>
    </source>
</evidence>
<dbReference type="SUPFAM" id="SSF46626">
    <property type="entry name" value="Cytochrome c"/>
    <property type="match status" value="2"/>
</dbReference>
<dbReference type="GO" id="GO:0009055">
    <property type="term" value="F:electron transfer activity"/>
    <property type="evidence" value="ECO:0007669"/>
    <property type="project" value="InterPro"/>
</dbReference>
<evidence type="ECO:0000256" key="3">
    <source>
        <dbReference type="ARBA" id="ARBA00022723"/>
    </source>
</evidence>
<keyword evidence="2 6" id="KW-0349">Heme</keyword>
<keyword evidence="3 6" id="KW-0479">Metal-binding</keyword>
<evidence type="ECO:0000256" key="5">
    <source>
        <dbReference type="ARBA" id="ARBA00023004"/>
    </source>
</evidence>
<feature type="domain" description="Cytochrome c" evidence="7">
    <location>
        <begin position="39"/>
        <end position="139"/>
    </location>
</feature>
<name>A0A450T5W1_9GAMM</name>
<dbReference type="GO" id="GO:0046872">
    <property type="term" value="F:metal ion binding"/>
    <property type="evidence" value="ECO:0007669"/>
    <property type="project" value="UniProtKB-KW"/>
</dbReference>
<dbReference type="Gene3D" id="1.10.760.10">
    <property type="entry name" value="Cytochrome c-like domain"/>
    <property type="match status" value="2"/>
</dbReference>
<evidence type="ECO:0000256" key="4">
    <source>
        <dbReference type="ARBA" id="ARBA00022982"/>
    </source>
</evidence>